<feature type="transmembrane region" description="Helical" evidence="1">
    <location>
        <begin position="142"/>
        <end position="168"/>
    </location>
</feature>
<dbReference type="AlphaFoldDB" id="A0A4R1BDG0"/>
<dbReference type="OrthoDB" id="5294350at2"/>
<dbReference type="Pfam" id="PF13386">
    <property type="entry name" value="DsbD_2"/>
    <property type="match status" value="1"/>
</dbReference>
<keyword evidence="1" id="KW-0812">Transmembrane</keyword>
<feature type="domain" description="Urease accessory protein UreH-like transmembrane" evidence="2">
    <location>
        <begin position="21"/>
        <end position="186"/>
    </location>
</feature>
<dbReference type="Proteomes" id="UP000295443">
    <property type="component" value="Unassembled WGS sequence"/>
</dbReference>
<dbReference type="EMBL" id="SJZB01000030">
    <property type="protein sequence ID" value="TCJ15110.1"/>
    <property type="molecule type" value="Genomic_DNA"/>
</dbReference>
<feature type="transmembrane region" description="Helical" evidence="1">
    <location>
        <begin position="20"/>
        <end position="46"/>
    </location>
</feature>
<evidence type="ECO:0000313" key="4">
    <source>
        <dbReference type="Proteomes" id="UP000295443"/>
    </source>
</evidence>
<sequence>MLTPMALDVLMPPTPVGLPLAFTLGLVFGMGPCLLACMPYLGPVFLNSDGGVRQSWRLILPVSLGRLTGYAGFGAASGLAGRAMTEAVGDGTVGLVLGLAALLVGFALWRARGSGRCAAPAAGPVRTLRRIDRRAPLMPGGLYLMGLAMALTPCAPLGLVLVAAAALASAAGGALLGLAFGLGAVLVPGLVYGLGLAWFGP</sequence>
<accession>A0A4R1BDG0</accession>
<feature type="transmembrane region" description="Helical" evidence="1">
    <location>
        <begin position="58"/>
        <end position="80"/>
    </location>
</feature>
<keyword evidence="1" id="KW-0472">Membrane</keyword>
<protein>
    <recommendedName>
        <fullName evidence="2">Urease accessory protein UreH-like transmembrane domain-containing protein</fullName>
    </recommendedName>
</protein>
<comment type="caution">
    <text evidence="3">The sequence shown here is derived from an EMBL/GenBank/DDBJ whole genome shotgun (WGS) entry which is preliminary data.</text>
</comment>
<proteinExistence type="predicted"/>
<evidence type="ECO:0000259" key="2">
    <source>
        <dbReference type="Pfam" id="PF13386"/>
    </source>
</evidence>
<reference evidence="3 4" key="1">
    <citation type="submission" date="2019-03" db="EMBL/GenBank/DDBJ databases">
        <title>Genome sequence of Thiobacillaceae bacterium LSR1, a sulfur-oxidizing bacterium isolated from freshwater sediment.</title>
        <authorList>
            <person name="Li S."/>
        </authorList>
    </citation>
    <scope>NUCLEOTIDE SEQUENCE [LARGE SCALE GENOMIC DNA]</scope>
    <source>
        <strain evidence="3 4">LSR1</strain>
    </source>
</reference>
<evidence type="ECO:0000256" key="1">
    <source>
        <dbReference type="SAM" id="Phobius"/>
    </source>
</evidence>
<dbReference type="RefSeq" id="WP_131446428.1">
    <property type="nucleotide sequence ID" value="NZ_SJZB01000030.1"/>
</dbReference>
<keyword evidence="4" id="KW-1185">Reference proteome</keyword>
<organism evidence="3 4">
    <name type="scientific">Parasulfuritortus cantonensis</name>
    <dbReference type="NCBI Taxonomy" id="2528202"/>
    <lineage>
        <taxon>Bacteria</taxon>
        <taxon>Pseudomonadati</taxon>
        <taxon>Pseudomonadota</taxon>
        <taxon>Betaproteobacteria</taxon>
        <taxon>Nitrosomonadales</taxon>
        <taxon>Thiobacillaceae</taxon>
        <taxon>Parasulfuritortus</taxon>
    </lineage>
</organism>
<evidence type="ECO:0000313" key="3">
    <source>
        <dbReference type="EMBL" id="TCJ15110.1"/>
    </source>
</evidence>
<gene>
    <name evidence="3" type="ORF">EZJ19_08070</name>
</gene>
<keyword evidence="1" id="KW-1133">Transmembrane helix</keyword>
<feature type="transmembrane region" description="Helical" evidence="1">
    <location>
        <begin position="92"/>
        <end position="109"/>
    </location>
</feature>
<feature type="transmembrane region" description="Helical" evidence="1">
    <location>
        <begin position="174"/>
        <end position="199"/>
    </location>
</feature>
<feature type="non-terminal residue" evidence="3">
    <location>
        <position position="201"/>
    </location>
</feature>
<name>A0A4R1BDG0_9PROT</name>
<dbReference type="InterPro" id="IPR039447">
    <property type="entry name" value="UreH-like_TM_dom"/>
</dbReference>